<sequence>WQTLTPSNCLDWTTLPWPLLRAPAGPDDITAGGVEAYVRSPDEGRTARDRVRELLRKWHPDRFETKLLPLVAEEERERVKEGAGAVVRALNECLTRLNSGD</sequence>
<dbReference type="KEGG" id="scm:SCHCO_02513191"/>
<dbReference type="OMA" id="WHPEHFE"/>
<organism evidence="2">
    <name type="scientific">Schizophyllum commune (strain H4-8 / FGSC 9210)</name>
    <name type="common">Split gill fungus</name>
    <dbReference type="NCBI Taxonomy" id="578458"/>
    <lineage>
        <taxon>Eukaryota</taxon>
        <taxon>Fungi</taxon>
        <taxon>Dikarya</taxon>
        <taxon>Basidiomycota</taxon>
        <taxon>Agaricomycotina</taxon>
        <taxon>Agaricomycetes</taxon>
        <taxon>Agaricomycetidae</taxon>
        <taxon>Agaricales</taxon>
        <taxon>Schizophyllaceae</taxon>
        <taxon>Schizophyllum</taxon>
    </lineage>
</organism>
<accession>D8QEK1</accession>
<dbReference type="InParanoid" id="D8QEK1"/>
<proteinExistence type="predicted"/>
<gene>
    <name evidence="1" type="ORF">SCHCODRAFT_59497</name>
</gene>
<dbReference type="EMBL" id="GL377310">
    <property type="protein sequence ID" value="EFI94183.1"/>
    <property type="molecule type" value="Genomic_DNA"/>
</dbReference>
<evidence type="ECO:0000313" key="1">
    <source>
        <dbReference type="EMBL" id="EFI94183.1"/>
    </source>
</evidence>
<keyword evidence="2" id="KW-1185">Reference proteome</keyword>
<dbReference type="RefSeq" id="XP_003029086.1">
    <property type="nucleotide sequence ID" value="XM_003029040.1"/>
</dbReference>
<dbReference type="OrthoDB" id="412109at2759"/>
<dbReference type="HOGENOM" id="CLU_074404_2_0_1"/>
<reference evidence="1 2" key="1">
    <citation type="journal article" date="2010" name="Nat. Biotechnol.">
        <title>Genome sequence of the model mushroom Schizophyllum commune.</title>
        <authorList>
            <person name="Ohm R.A."/>
            <person name="de Jong J.F."/>
            <person name="Lugones L.G."/>
            <person name="Aerts A."/>
            <person name="Kothe E."/>
            <person name="Stajich J.E."/>
            <person name="de Vries R.P."/>
            <person name="Record E."/>
            <person name="Levasseur A."/>
            <person name="Baker S.E."/>
            <person name="Bartholomew K.A."/>
            <person name="Coutinho P.M."/>
            <person name="Erdmann S."/>
            <person name="Fowler T.J."/>
            <person name="Gathman A.C."/>
            <person name="Lombard V."/>
            <person name="Henrissat B."/>
            <person name="Knabe N."/>
            <person name="Kuees U."/>
            <person name="Lilly W.W."/>
            <person name="Lindquist E."/>
            <person name="Lucas S."/>
            <person name="Magnuson J.K."/>
            <person name="Piumi F."/>
            <person name="Raudaskoski M."/>
            <person name="Salamov A."/>
            <person name="Schmutz J."/>
            <person name="Schwarze F.W.M.R."/>
            <person name="vanKuyk P.A."/>
            <person name="Horton J.S."/>
            <person name="Grigoriev I.V."/>
            <person name="Woesten H.A.B."/>
        </authorList>
    </citation>
    <scope>NUCLEOTIDE SEQUENCE [LARGE SCALE GENOMIC DNA]</scope>
    <source>
        <strain evidence="2">H4-8 / FGSC 9210</strain>
    </source>
</reference>
<dbReference type="Proteomes" id="UP000007431">
    <property type="component" value="Unassembled WGS sequence"/>
</dbReference>
<name>D8QEK1_SCHCM</name>
<dbReference type="VEuPathDB" id="FungiDB:SCHCODRAFT_02513191"/>
<dbReference type="GeneID" id="9596967"/>
<dbReference type="AlphaFoldDB" id="D8QEK1"/>
<evidence type="ECO:0000313" key="2">
    <source>
        <dbReference type="Proteomes" id="UP000007431"/>
    </source>
</evidence>
<feature type="non-terminal residue" evidence="1">
    <location>
        <position position="1"/>
    </location>
</feature>
<protein>
    <submittedName>
        <fullName evidence="1">Uncharacterized protein</fullName>
    </submittedName>
</protein>